<proteinExistence type="predicted"/>
<organism evidence="2 3">
    <name type="scientific">Austropuccinia psidii MF-1</name>
    <dbReference type="NCBI Taxonomy" id="1389203"/>
    <lineage>
        <taxon>Eukaryota</taxon>
        <taxon>Fungi</taxon>
        <taxon>Dikarya</taxon>
        <taxon>Basidiomycota</taxon>
        <taxon>Pucciniomycotina</taxon>
        <taxon>Pucciniomycetes</taxon>
        <taxon>Pucciniales</taxon>
        <taxon>Sphaerophragmiaceae</taxon>
        <taxon>Austropuccinia</taxon>
    </lineage>
</organism>
<evidence type="ECO:0000313" key="2">
    <source>
        <dbReference type="EMBL" id="MBW0465412.1"/>
    </source>
</evidence>
<evidence type="ECO:0000256" key="1">
    <source>
        <dbReference type="SAM" id="MobiDB-lite"/>
    </source>
</evidence>
<protein>
    <submittedName>
        <fullName evidence="2">Uncharacterized protein</fullName>
    </submittedName>
</protein>
<comment type="caution">
    <text evidence="2">The sequence shown here is derived from an EMBL/GenBank/DDBJ whole genome shotgun (WGS) entry which is preliminary data.</text>
</comment>
<feature type="region of interest" description="Disordered" evidence="1">
    <location>
        <begin position="129"/>
        <end position="154"/>
    </location>
</feature>
<dbReference type="AlphaFoldDB" id="A0A9Q3BHJ7"/>
<name>A0A9Q3BHJ7_9BASI</name>
<dbReference type="Proteomes" id="UP000765509">
    <property type="component" value="Unassembled WGS sequence"/>
</dbReference>
<gene>
    <name evidence="2" type="ORF">O181_005127</name>
</gene>
<reference evidence="2" key="1">
    <citation type="submission" date="2021-03" db="EMBL/GenBank/DDBJ databases">
        <title>Draft genome sequence of rust myrtle Austropuccinia psidii MF-1, a brazilian biotype.</title>
        <authorList>
            <person name="Quecine M.C."/>
            <person name="Pachon D.M.R."/>
            <person name="Bonatelli M.L."/>
            <person name="Correr F.H."/>
            <person name="Franceschini L.M."/>
            <person name="Leite T.F."/>
            <person name="Margarido G.R.A."/>
            <person name="Almeida C.A."/>
            <person name="Ferrarezi J.A."/>
            <person name="Labate C.A."/>
        </authorList>
    </citation>
    <scope>NUCLEOTIDE SEQUENCE</scope>
    <source>
        <strain evidence="2">MF-1</strain>
    </source>
</reference>
<sequence length="154" mass="17587">MEEILHLTQLTYLKILLVESYQQKYNHYRKISRGDLNLPSTDLGGMQIKVEQVHLFPILVTWPGFLPRILSELDPPKNCLKMVGTFSNLKESHNFFPPSQDPISMEVHPPSVAYFSLRTSKDIKDPKLVSRASSSHYHQRRRGIGSLSNTGLKA</sequence>
<dbReference type="EMBL" id="AVOT02001033">
    <property type="protein sequence ID" value="MBW0465412.1"/>
    <property type="molecule type" value="Genomic_DNA"/>
</dbReference>
<keyword evidence="3" id="KW-1185">Reference proteome</keyword>
<accession>A0A9Q3BHJ7</accession>
<evidence type="ECO:0000313" key="3">
    <source>
        <dbReference type="Proteomes" id="UP000765509"/>
    </source>
</evidence>